<protein>
    <recommendedName>
        <fullName evidence="5">YncE family protein</fullName>
    </recommendedName>
</protein>
<keyword evidence="2" id="KW-0732">Signal</keyword>
<name>A0A7W8YCX2_9MICC</name>
<comment type="caution">
    <text evidence="3">The sequence shown here is derived from an EMBL/GenBank/DDBJ whole genome shotgun (WGS) entry which is preliminary data.</text>
</comment>
<reference evidence="3 4" key="1">
    <citation type="submission" date="2020-08" db="EMBL/GenBank/DDBJ databases">
        <title>Sequencing the genomes of 1000 actinobacteria strains.</title>
        <authorList>
            <person name="Klenk H.-P."/>
        </authorList>
    </citation>
    <scope>NUCLEOTIDE SEQUENCE [LARGE SCALE GENOMIC DNA]</scope>
    <source>
        <strain evidence="3 4">DSM 23694</strain>
    </source>
</reference>
<dbReference type="Gene3D" id="2.130.10.10">
    <property type="entry name" value="YVTN repeat-like/Quinoprotein amine dehydrogenase"/>
    <property type="match status" value="1"/>
</dbReference>
<feature type="signal peptide" evidence="2">
    <location>
        <begin position="1"/>
        <end position="20"/>
    </location>
</feature>
<dbReference type="InterPro" id="IPR015943">
    <property type="entry name" value="WD40/YVTN_repeat-like_dom_sf"/>
</dbReference>
<dbReference type="AlphaFoldDB" id="A0A7W8YCX2"/>
<proteinExistence type="predicted"/>
<feature type="region of interest" description="Disordered" evidence="1">
    <location>
        <begin position="16"/>
        <end position="40"/>
    </location>
</feature>
<dbReference type="RefSeq" id="WP_183643978.1">
    <property type="nucleotide sequence ID" value="NZ_JACHBL010000001.1"/>
</dbReference>
<evidence type="ECO:0000313" key="3">
    <source>
        <dbReference type="EMBL" id="MBB5599204.1"/>
    </source>
</evidence>
<evidence type="ECO:0008006" key="5">
    <source>
        <dbReference type="Google" id="ProtNLM"/>
    </source>
</evidence>
<evidence type="ECO:0000256" key="2">
    <source>
        <dbReference type="SAM" id="SignalP"/>
    </source>
</evidence>
<accession>A0A7W8YCX2</accession>
<feature type="chain" id="PRO_5031172810" description="YncE family protein" evidence="2">
    <location>
        <begin position="21"/>
        <end position="88"/>
    </location>
</feature>
<evidence type="ECO:0000313" key="4">
    <source>
        <dbReference type="Proteomes" id="UP000523863"/>
    </source>
</evidence>
<sequence>MASIALASTLALSACGPASKAPGTMSNGAAPSVSSPDGSKAYVTDATKKELKIIDLKAMKVERTVKLDKAAVEMAVVTGTPESSHADH</sequence>
<organism evidence="3 4">
    <name type="scientific">Neomicrococcus lactis</name>
    <dbReference type="NCBI Taxonomy" id="732241"/>
    <lineage>
        <taxon>Bacteria</taxon>
        <taxon>Bacillati</taxon>
        <taxon>Actinomycetota</taxon>
        <taxon>Actinomycetes</taxon>
        <taxon>Micrococcales</taxon>
        <taxon>Micrococcaceae</taxon>
        <taxon>Neomicrococcus</taxon>
    </lineage>
</organism>
<dbReference type="EMBL" id="JACHBL010000001">
    <property type="protein sequence ID" value="MBB5599204.1"/>
    <property type="molecule type" value="Genomic_DNA"/>
</dbReference>
<feature type="compositionally biased region" description="Polar residues" evidence="1">
    <location>
        <begin position="24"/>
        <end position="37"/>
    </location>
</feature>
<evidence type="ECO:0000256" key="1">
    <source>
        <dbReference type="SAM" id="MobiDB-lite"/>
    </source>
</evidence>
<gene>
    <name evidence="3" type="ORF">BKA12_002284</name>
</gene>
<dbReference type="Proteomes" id="UP000523863">
    <property type="component" value="Unassembled WGS sequence"/>
</dbReference>
<keyword evidence="4" id="KW-1185">Reference proteome</keyword>